<name>A0A385C4Y2_9GAMM</name>
<dbReference type="Pfam" id="PF04542">
    <property type="entry name" value="Sigma70_r2"/>
    <property type="match status" value="1"/>
</dbReference>
<dbReference type="SUPFAM" id="SSF88659">
    <property type="entry name" value="Sigma3 and sigma4 domains of RNA polymerase sigma factors"/>
    <property type="match status" value="1"/>
</dbReference>
<sequence length="289" mass="32882">MSDSSNQLMPLSLSAPGVNLGAYISTVNQIPILTAEQEKELADRYFYDQDLDAAKMLVMSHLRFVVHIARSYAGYGLPQGDLIQEGNLGLMKAVKRFDPNMGVRLVSFAVHWIKAEIHEYVIRNWRIVKIATTKAQRKLFFNLRSLKKSSKKLTLEEAKSIANDLNVTPEQVLEMEGRLTAYDAAFEAQGDDDDEGSTHVAPALYLEDNRYDPARLIEEEDYEEQSTNALHSAMEQLDDRSRNILQRRWLDDDKSTLHELAAEYNVSAERIRQLEKNAMDKIKVAMSSN</sequence>
<dbReference type="InterPro" id="IPR007627">
    <property type="entry name" value="RNA_pol_sigma70_r2"/>
</dbReference>
<evidence type="ECO:0000313" key="14">
    <source>
        <dbReference type="Proteomes" id="UP000293863"/>
    </source>
</evidence>
<dbReference type="InterPro" id="IPR012759">
    <property type="entry name" value="RNA_pol_sigma_RpoH_proteobac"/>
</dbReference>
<dbReference type="GO" id="GO:0009408">
    <property type="term" value="P:response to heat"/>
    <property type="evidence" value="ECO:0007669"/>
    <property type="project" value="UniProtKB-UniRule"/>
</dbReference>
<dbReference type="Pfam" id="PF00140">
    <property type="entry name" value="Sigma70_r1_2"/>
    <property type="match status" value="1"/>
</dbReference>
<dbReference type="FunFam" id="1.10.10.10:FF:000285">
    <property type="entry name" value="RNA polymerase sigma factor RpoH"/>
    <property type="match status" value="1"/>
</dbReference>
<dbReference type="InterPro" id="IPR009042">
    <property type="entry name" value="RNA_pol_sigma70_r1_2"/>
</dbReference>
<dbReference type="STRING" id="1879050.GCA_001696605_01863"/>
<dbReference type="InterPro" id="IPR000943">
    <property type="entry name" value="RNA_pol_sigma70"/>
</dbReference>
<evidence type="ECO:0000259" key="10">
    <source>
        <dbReference type="PROSITE" id="PS00716"/>
    </source>
</evidence>
<evidence type="ECO:0000313" key="11">
    <source>
        <dbReference type="EMBL" id="AYO54670.1"/>
    </source>
</evidence>
<evidence type="ECO:0000313" key="12">
    <source>
        <dbReference type="EMBL" id="RZG48594.1"/>
    </source>
</evidence>
<evidence type="ECO:0000256" key="1">
    <source>
        <dbReference type="ARBA" id="ARBA00022490"/>
    </source>
</evidence>
<organism evidence="12 14">
    <name type="scientific">Acinetobacter wuhouensis</name>
    <dbReference type="NCBI Taxonomy" id="1879050"/>
    <lineage>
        <taxon>Bacteria</taxon>
        <taxon>Pseudomonadati</taxon>
        <taxon>Pseudomonadota</taxon>
        <taxon>Gammaproteobacteria</taxon>
        <taxon>Moraxellales</taxon>
        <taxon>Moraxellaceae</taxon>
        <taxon>Acinetobacter</taxon>
    </lineage>
</organism>
<dbReference type="Pfam" id="PF04545">
    <property type="entry name" value="Sigma70_r4"/>
    <property type="match status" value="1"/>
</dbReference>
<dbReference type="PANTHER" id="PTHR30376:SF3">
    <property type="entry name" value="RNA POLYMERASE SIGMA FACTOR RPOH"/>
    <property type="match status" value="1"/>
</dbReference>
<dbReference type="PROSITE" id="PS00715">
    <property type="entry name" value="SIGMA70_1"/>
    <property type="match status" value="1"/>
</dbReference>
<feature type="short sequence motif" description="Interaction with polymerase core subunit RpoC" evidence="7">
    <location>
        <begin position="81"/>
        <end position="84"/>
    </location>
</feature>
<dbReference type="InterPro" id="IPR036388">
    <property type="entry name" value="WH-like_DNA-bd_sf"/>
</dbReference>
<evidence type="ECO:0000256" key="8">
    <source>
        <dbReference type="NCBIfam" id="TIGR02392"/>
    </source>
</evidence>
<keyword evidence="5 7" id="KW-0238">DNA-binding</keyword>
<comment type="similarity">
    <text evidence="7">Belongs to the sigma-70 factor family. RpoH subfamily.</text>
</comment>
<dbReference type="HAMAP" id="MF_00961">
    <property type="entry name" value="Sigma70_RpoH"/>
    <property type="match status" value="1"/>
</dbReference>
<evidence type="ECO:0000256" key="6">
    <source>
        <dbReference type="ARBA" id="ARBA00023163"/>
    </source>
</evidence>
<dbReference type="EMBL" id="SGSQ01000003">
    <property type="protein sequence ID" value="RZG48594.1"/>
    <property type="molecule type" value="Genomic_DNA"/>
</dbReference>
<feature type="DNA-binding region" description="H-T-H motif" evidence="7">
    <location>
        <begin position="257"/>
        <end position="276"/>
    </location>
</feature>
<dbReference type="InterPro" id="IPR050813">
    <property type="entry name" value="Sigma-70_Factor"/>
</dbReference>
<feature type="region of interest" description="Sigma-70 factor domain-2" evidence="7">
    <location>
        <begin position="57"/>
        <end position="126"/>
    </location>
</feature>
<dbReference type="NCBIfam" id="TIGR02392">
    <property type="entry name" value="rpoH_proteo"/>
    <property type="match status" value="1"/>
</dbReference>
<evidence type="ECO:0000259" key="9">
    <source>
        <dbReference type="PROSITE" id="PS00715"/>
    </source>
</evidence>
<dbReference type="InterPro" id="IPR014284">
    <property type="entry name" value="RNA_pol_sigma-70_dom"/>
</dbReference>
<comment type="caution">
    <text evidence="7">Lacks conserved residue(s) required for the propagation of feature annotation.</text>
</comment>
<dbReference type="InterPro" id="IPR056062">
    <property type="entry name" value="DUF7645"/>
</dbReference>
<dbReference type="GO" id="GO:0003677">
    <property type="term" value="F:DNA binding"/>
    <property type="evidence" value="ECO:0007669"/>
    <property type="project" value="UniProtKB-UniRule"/>
</dbReference>
<dbReference type="InterPro" id="IPR013325">
    <property type="entry name" value="RNA_pol_sigma_r2"/>
</dbReference>
<keyword evidence="14" id="KW-1185">Reference proteome</keyword>
<feature type="domain" description="RNA polymerase sigma-70" evidence="9">
    <location>
        <begin position="81"/>
        <end position="94"/>
    </location>
</feature>
<dbReference type="PRINTS" id="PR00046">
    <property type="entry name" value="SIGMA70FCT"/>
</dbReference>
<dbReference type="InterPro" id="IPR013324">
    <property type="entry name" value="RNA_pol_sigma_r3/r4-like"/>
</dbReference>
<evidence type="ECO:0000256" key="7">
    <source>
        <dbReference type="HAMAP-Rule" id="MF_00961"/>
    </source>
</evidence>
<dbReference type="Gene3D" id="1.20.120.1810">
    <property type="match status" value="1"/>
</dbReference>
<dbReference type="PROSITE" id="PS00716">
    <property type="entry name" value="SIGMA70_2"/>
    <property type="match status" value="1"/>
</dbReference>
<accession>A0A385C4Y2</accession>
<dbReference type="Proteomes" id="UP000293863">
    <property type="component" value="Unassembled WGS sequence"/>
</dbReference>
<comment type="subunit">
    <text evidence="7">Interacts with the RNA polymerase core enzyme.</text>
</comment>
<keyword evidence="1 7" id="KW-0963">Cytoplasm</keyword>
<comment type="function">
    <text evidence="7">Sigma factors are initiation factors that promote the attachment of RNA polymerase to specific initiation sites and are then released. This sigma factor is involved in regulation of expression of heat shock genes.</text>
</comment>
<dbReference type="KEGG" id="awu:BEN71_08540"/>
<proteinExistence type="inferred from homology"/>
<dbReference type="GO" id="GO:0005737">
    <property type="term" value="C:cytoplasm"/>
    <property type="evidence" value="ECO:0007669"/>
    <property type="project" value="UniProtKB-SubCell"/>
</dbReference>
<dbReference type="Proteomes" id="UP000279962">
    <property type="component" value="Chromosome"/>
</dbReference>
<comment type="subcellular location">
    <subcellularLocation>
        <location evidence="7">Cytoplasm</location>
    </subcellularLocation>
</comment>
<keyword evidence="3 7" id="KW-0346">Stress response</keyword>
<dbReference type="Gene3D" id="1.10.10.10">
    <property type="entry name" value="Winged helix-like DNA-binding domain superfamily/Winged helix DNA-binding domain"/>
    <property type="match status" value="1"/>
</dbReference>
<evidence type="ECO:0000256" key="3">
    <source>
        <dbReference type="ARBA" id="ARBA00023016"/>
    </source>
</evidence>
<evidence type="ECO:0000256" key="5">
    <source>
        <dbReference type="ARBA" id="ARBA00023125"/>
    </source>
</evidence>
<dbReference type="AlphaFoldDB" id="A0A385C4Y2"/>
<keyword evidence="6 7" id="KW-0804">Transcription</keyword>
<evidence type="ECO:0000256" key="2">
    <source>
        <dbReference type="ARBA" id="ARBA00023015"/>
    </source>
</evidence>
<dbReference type="GO" id="GO:0016987">
    <property type="term" value="F:sigma factor activity"/>
    <property type="evidence" value="ECO:0007669"/>
    <property type="project" value="UniProtKB-UniRule"/>
</dbReference>
<dbReference type="FunFam" id="1.20.120.1810:FF:000001">
    <property type="entry name" value="RNA polymerase sigma factor RpoH"/>
    <property type="match status" value="1"/>
</dbReference>
<dbReference type="InterPro" id="IPR007630">
    <property type="entry name" value="RNA_pol_sigma70_r4"/>
</dbReference>
<protein>
    <recommendedName>
        <fullName evidence="7 8">RNA polymerase sigma factor RpoH</fullName>
    </recommendedName>
    <alternativeName>
        <fullName evidence="7">RNA polymerase sigma-32 factor</fullName>
    </alternativeName>
</protein>
<gene>
    <name evidence="7 12" type="primary">rpoH</name>
    <name evidence="11" type="ORF">CDG68_13890</name>
    <name evidence="12" type="ORF">EXU28_02155</name>
</gene>
<keyword evidence="4 7" id="KW-0731">Sigma factor</keyword>
<keyword evidence="2 7" id="KW-0805">Transcription regulation</keyword>
<dbReference type="PANTHER" id="PTHR30376">
    <property type="entry name" value="SIGMA FACTOR RPOH HEAT SHOCK RELATED"/>
    <property type="match status" value="1"/>
</dbReference>
<feature type="domain" description="RNA polymerase sigma-70" evidence="10">
    <location>
        <begin position="256"/>
        <end position="282"/>
    </location>
</feature>
<dbReference type="NCBIfam" id="TIGR02937">
    <property type="entry name" value="sigma70-ECF"/>
    <property type="match status" value="1"/>
</dbReference>
<dbReference type="OrthoDB" id="9809557at2"/>
<dbReference type="RefSeq" id="WP_068974492.1">
    <property type="nucleotide sequence ID" value="NZ_CP031716.1"/>
</dbReference>
<dbReference type="NCBIfam" id="NF005143">
    <property type="entry name" value="PRK06596.1"/>
    <property type="match status" value="1"/>
</dbReference>
<dbReference type="EMBL" id="CP033133">
    <property type="protein sequence ID" value="AYO54670.1"/>
    <property type="molecule type" value="Genomic_DNA"/>
</dbReference>
<reference evidence="11 13" key="1">
    <citation type="submission" date="2018-10" db="EMBL/GenBank/DDBJ databases">
        <title>The complete genome of Acinetobacter wuhouensis strain WCHAW010062.</title>
        <authorList>
            <person name="Hu Y."/>
            <person name="Long H."/>
            <person name="Feng Y."/>
            <person name="Zong Z."/>
        </authorList>
    </citation>
    <scope>NUCLEOTIDE SEQUENCE [LARGE SCALE GENOMIC DNA]</scope>
    <source>
        <strain evidence="11 13">WCHAW010062</strain>
    </source>
</reference>
<dbReference type="SUPFAM" id="SSF88946">
    <property type="entry name" value="Sigma2 domain of RNA polymerase sigma factors"/>
    <property type="match status" value="1"/>
</dbReference>
<evidence type="ECO:0000256" key="4">
    <source>
        <dbReference type="ARBA" id="ARBA00023082"/>
    </source>
</evidence>
<dbReference type="GO" id="GO:0006352">
    <property type="term" value="P:DNA-templated transcription initiation"/>
    <property type="evidence" value="ECO:0007669"/>
    <property type="project" value="UniProtKB-UniRule"/>
</dbReference>
<evidence type="ECO:0000313" key="13">
    <source>
        <dbReference type="Proteomes" id="UP000279962"/>
    </source>
</evidence>
<dbReference type="CDD" id="cd06171">
    <property type="entry name" value="Sigma70_r4"/>
    <property type="match status" value="1"/>
</dbReference>
<dbReference type="Pfam" id="PF24655">
    <property type="entry name" value="DUF7645"/>
    <property type="match status" value="1"/>
</dbReference>
<reference evidence="12 14" key="2">
    <citation type="submission" date="2019-02" db="EMBL/GenBank/DDBJ databases">
        <title>The Batch Genome Submission of Acinetobacter spp. strains.</title>
        <authorList>
            <person name="Qin J."/>
            <person name="Hu Y."/>
            <person name="Ye H."/>
            <person name="Wei L."/>
            <person name="Feng Y."/>
            <person name="Zong Z."/>
        </authorList>
    </citation>
    <scope>NUCLEOTIDE SEQUENCE [LARGE SCALE GENOMIC DNA]</scope>
    <source>
        <strain evidence="12 14">WCHAW060049</strain>
    </source>
</reference>